<dbReference type="EMBL" id="BTSX01000004">
    <property type="protein sequence ID" value="GMS92850.1"/>
    <property type="molecule type" value="Genomic_DNA"/>
</dbReference>
<dbReference type="PANTHER" id="PTHR31751:SF42">
    <property type="entry name" value="PROTEIN CBG10204"/>
    <property type="match status" value="1"/>
</dbReference>
<proteinExistence type="predicted"/>
<reference evidence="2" key="1">
    <citation type="submission" date="2023-10" db="EMBL/GenBank/DDBJ databases">
        <title>Genome assembly of Pristionchus species.</title>
        <authorList>
            <person name="Yoshida K."/>
            <person name="Sommer R.J."/>
        </authorList>
    </citation>
    <scope>NUCLEOTIDE SEQUENCE</scope>
    <source>
        <strain evidence="2">RS0144</strain>
    </source>
</reference>
<name>A0AAV5TGE4_9BILA</name>
<dbReference type="Proteomes" id="UP001432027">
    <property type="component" value="Unassembled WGS sequence"/>
</dbReference>
<feature type="region of interest" description="Disordered" evidence="1">
    <location>
        <begin position="443"/>
        <end position="470"/>
    </location>
</feature>
<keyword evidence="3" id="KW-1185">Reference proteome</keyword>
<evidence type="ECO:0000256" key="1">
    <source>
        <dbReference type="SAM" id="MobiDB-lite"/>
    </source>
</evidence>
<sequence>MREEGSACIVDYACLSCGKSVTWRSQSRIGKGKSTVYEDNHEIAVGAFITGVPIPRFTDFAQLLGLSLPTERAMRRTIRDIACPAIKRVFKVWEAHVRSMVKDVAEPGGIAVSIDGQYDSPGFNATNCKVTIMDANLKVAIAGVSLHKHEPEIGGVSIRMESTGALRALVELIDDGIPINDRNRMVDKKLREHAKTKSIVAETDWWHGQKNLKKIWWQAMKNSPILTQLYCPFFNHLYYCHMKYPNKEDRPKALELVQSFLMHIQNKHSWKKGDKFKLVTKCDHEQLKRRKKGEPARPRLKASSDEYKLIEEMLYSTNFEKAFLDSSALIDTALNESYHSLSLLSPFFYDVKTKLSMLHYNSLILHEMMGLRGDKRASLLPRPGRVAISVKTKREPGVHPWRAEILSECERVREDIEETRLMARIGMPSDLVFDELVTWEANRDGGMGEYEENDEEEGEYEEYEDEFSEQ</sequence>
<accession>A0AAV5TGE4</accession>
<feature type="compositionally biased region" description="Acidic residues" evidence="1">
    <location>
        <begin position="449"/>
        <end position="470"/>
    </location>
</feature>
<protein>
    <submittedName>
        <fullName evidence="2">Uncharacterized protein</fullName>
    </submittedName>
</protein>
<organism evidence="2 3">
    <name type="scientific">Pristionchus entomophagus</name>
    <dbReference type="NCBI Taxonomy" id="358040"/>
    <lineage>
        <taxon>Eukaryota</taxon>
        <taxon>Metazoa</taxon>
        <taxon>Ecdysozoa</taxon>
        <taxon>Nematoda</taxon>
        <taxon>Chromadorea</taxon>
        <taxon>Rhabditida</taxon>
        <taxon>Rhabditina</taxon>
        <taxon>Diplogasteromorpha</taxon>
        <taxon>Diplogasteroidea</taxon>
        <taxon>Neodiplogasteridae</taxon>
        <taxon>Pristionchus</taxon>
    </lineage>
</organism>
<gene>
    <name evidence="2" type="ORF">PENTCL1PPCAC_15025</name>
</gene>
<feature type="non-terminal residue" evidence="2">
    <location>
        <position position="470"/>
    </location>
</feature>
<comment type="caution">
    <text evidence="2">The sequence shown here is derived from an EMBL/GenBank/DDBJ whole genome shotgun (WGS) entry which is preliminary data.</text>
</comment>
<dbReference type="PANTHER" id="PTHR31751">
    <property type="entry name" value="SI:CH211-108C17.2-RELATED-RELATED"/>
    <property type="match status" value="1"/>
</dbReference>
<evidence type="ECO:0000313" key="2">
    <source>
        <dbReference type="EMBL" id="GMS92850.1"/>
    </source>
</evidence>
<dbReference type="AlphaFoldDB" id="A0AAV5TGE4"/>
<evidence type="ECO:0000313" key="3">
    <source>
        <dbReference type="Proteomes" id="UP001432027"/>
    </source>
</evidence>